<gene>
    <name evidence="2" type="ORF">DL546_002475</name>
</gene>
<evidence type="ECO:0000313" key="2">
    <source>
        <dbReference type="EMBL" id="RKU40368.1"/>
    </source>
</evidence>
<keyword evidence="3" id="KW-1185">Reference proteome</keyword>
<organism evidence="2 3">
    <name type="scientific">Coniochaeta pulveracea</name>
    <dbReference type="NCBI Taxonomy" id="177199"/>
    <lineage>
        <taxon>Eukaryota</taxon>
        <taxon>Fungi</taxon>
        <taxon>Dikarya</taxon>
        <taxon>Ascomycota</taxon>
        <taxon>Pezizomycotina</taxon>
        <taxon>Sordariomycetes</taxon>
        <taxon>Sordariomycetidae</taxon>
        <taxon>Coniochaetales</taxon>
        <taxon>Coniochaetaceae</taxon>
        <taxon>Coniochaeta</taxon>
    </lineage>
</organism>
<dbReference type="AlphaFoldDB" id="A0A420XY41"/>
<protein>
    <submittedName>
        <fullName evidence="2">Uncharacterized protein</fullName>
    </submittedName>
</protein>
<feature type="compositionally biased region" description="Low complexity" evidence="1">
    <location>
        <begin position="242"/>
        <end position="256"/>
    </location>
</feature>
<evidence type="ECO:0000256" key="1">
    <source>
        <dbReference type="SAM" id="MobiDB-lite"/>
    </source>
</evidence>
<dbReference type="EMBL" id="QVQW01000108">
    <property type="protein sequence ID" value="RKU40368.1"/>
    <property type="molecule type" value="Genomic_DNA"/>
</dbReference>
<name>A0A420XY41_9PEZI</name>
<accession>A0A420XY41</accession>
<evidence type="ECO:0000313" key="3">
    <source>
        <dbReference type="Proteomes" id="UP000275385"/>
    </source>
</evidence>
<reference evidence="2 3" key="1">
    <citation type="submission" date="2018-08" db="EMBL/GenBank/DDBJ databases">
        <title>Draft genome of the lignicolous fungus Coniochaeta pulveracea.</title>
        <authorList>
            <person name="Borstlap C.J."/>
            <person name="De Witt R.N."/>
            <person name="Botha A."/>
            <person name="Volschenk H."/>
        </authorList>
    </citation>
    <scope>NUCLEOTIDE SEQUENCE [LARGE SCALE GENOMIC DNA]</scope>
    <source>
        <strain evidence="2 3">CAB683</strain>
    </source>
</reference>
<feature type="region of interest" description="Disordered" evidence="1">
    <location>
        <begin position="242"/>
        <end position="296"/>
    </location>
</feature>
<sequence length="296" mass="30970">MSTTHFPGAVRSIDARLSRVSSPKPAPLASVWDTSLTARYADVETRRMDGDASVPPILVTKTDVSTLQSKTIVAECIFDAACHGVHSSGGSTCGSVRPIPVPSRAAKTQRNQIVVVGRISLAQRRVVTGSSHRERHSAKGIAVRYKAVPTLRSKAVVASSTCPVSETAAIACESQVARTVMNTSLARKTDVTAMRMEPVRSADATNAITMDAPKNPGPVLTSAASIPANPLNVGCHYPISRTPAPSTAAATSAERPTAPKEHEAPQATAVLTPAPSRIAPKPDRSSLRTVTTTGVE</sequence>
<proteinExistence type="predicted"/>
<dbReference type="Proteomes" id="UP000275385">
    <property type="component" value="Unassembled WGS sequence"/>
</dbReference>
<comment type="caution">
    <text evidence="2">The sequence shown here is derived from an EMBL/GenBank/DDBJ whole genome shotgun (WGS) entry which is preliminary data.</text>
</comment>
<feature type="compositionally biased region" description="Polar residues" evidence="1">
    <location>
        <begin position="287"/>
        <end position="296"/>
    </location>
</feature>